<accession>A0A428XW43</accession>
<comment type="caution">
    <text evidence="1">The sequence shown here is derived from an EMBL/GenBank/DDBJ whole genome shotgun (WGS) entry which is preliminary data.</text>
</comment>
<dbReference type="SUPFAM" id="SSF82784">
    <property type="entry name" value="OsmC-like"/>
    <property type="match status" value="1"/>
</dbReference>
<dbReference type="Pfam" id="PF02566">
    <property type="entry name" value="OsmC"/>
    <property type="match status" value="1"/>
</dbReference>
<gene>
    <name evidence="1" type="ORF">DMH04_55730</name>
</gene>
<name>A0A428XW43_KIBAR</name>
<evidence type="ECO:0000313" key="2">
    <source>
        <dbReference type="Proteomes" id="UP000287547"/>
    </source>
</evidence>
<dbReference type="InterPro" id="IPR036102">
    <property type="entry name" value="OsmC/Ohrsf"/>
</dbReference>
<reference evidence="1 2" key="1">
    <citation type="submission" date="2018-05" db="EMBL/GenBank/DDBJ databases">
        <title>Evolution of GPA BGCs.</title>
        <authorList>
            <person name="Waglechner N."/>
            <person name="Wright G.D."/>
        </authorList>
    </citation>
    <scope>NUCLEOTIDE SEQUENCE [LARGE SCALE GENOMIC DNA]</scope>
    <source>
        <strain evidence="1 2">A82846</strain>
    </source>
</reference>
<organism evidence="1 2">
    <name type="scientific">Kibdelosporangium aridum</name>
    <dbReference type="NCBI Taxonomy" id="2030"/>
    <lineage>
        <taxon>Bacteria</taxon>
        <taxon>Bacillati</taxon>
        <taxon>Actinomycetota</taxon>
        <taxon>Actinomycetes</taxon>
        <taxon>Pseudonocardiales</taxon>
        <taxon>Pseudonocardiaceae</taxon>
        <taxon>Kibdelosporangium</taxon>
    </lineage>
</organism>
<evidence type="ECO:0000313" key="1">
    <source>
        <dbReference type="EMBL" id="RSM59555.1"/>
    </source>
</evidence>
<protein>
    <submittedName>
        <fullName evidence="1">OsmC family peroxiredoxin</fullName>
    </submittedName>
</protein>
<dbReference type="AlphaFoldDB" id="A0A428XW43"/>
<dbReference type="GO" id="GO:0006979">
    <property type="term" value="P:response to oxidative stress"/>
    <property type="evidence" value="ECO:0007669"/>
    <property type="project" value="InterPro"/>
</dbReference>
<dbReference type="OrthoDB" id="9807532at2"/>
<dbReference type="NCBIfam" id="TIGR03562">
    <property type="entry name" value="osmo_induc_OsmC"/>
    <property type="match status" value="1"/>
</dbReference>
<dbReference type="Proteomes" id="UP000287547">
    <property type="component" value="Unassembled WGS sequence"/>
</dbReference>
<dbReference type="RefSeq" id="WP_037264884.1">
    <property type="nucleotide sequence ID" value="NZ_QHKI01000133.1"/>
</dbReference>
<dbReference type="InterPro" id="IPR019904">
    <property type="entry name" value="Peroxiredoxin_OsmC"/>
</dbReference>
<sequence>MLRRDATTHWEGDLMSGKGSVLLETSRAAEFGISFGSRISESGGHTSPEELIAAAHSACLAMNMSRVLATKRLVATSIDVNAAVTLDRAQGGGIDISRVALTLRAVVPAVSAERFHDLATLAALTCPVSRALTGTIVTLDADLEGRYPR</sequence>
<proteinExistence type="predicted"/>
<dbReference type="InterPro" id="IPR015946">
    <property type="entry name" value="KH_dom-like_a/b"/>
</dbReference>
<dbReference type="Gene3D" id="3.30.300.20">
    <property type="match status" value="1"/>
</dbReference>
<dbReference type="PANTHER" id="PTHR42830:SF1">
    <property type="entry name" value="OSMOTICALLY INDUCIBLE FAMILY PROTEIN"/>
    <property type="match status" value="1"/>
</dbReference>
<dbReference type="InterPro" id="IPR052707">
    <property type="entry name" value="OsmC_Ohr_Peroxiredoxin"/>
</dbReference>
<dbReference type="InterPro" id="IPR003718">
    <property type="entry name" value="OsmC/Ohr_fam"/>
</dbReference>
<dbReference type="EMBL" id="QHKI01000133">
    <property type="protein sequence ID" value="RSM59555.1"/>
    <property type="molecule type" value="Genomic_DNA"/>
</dbReference>
<dbReference type="GO" id="GO:0004601">
    <property type="term" value="F:peroxidase activity"/>
    <property type="evidence" value="ECO:0007669"/>
    <property type="project" value="InterPro"/>
</dbReference>
<dbReference type="PANTHER" id="PTHR42830">
    <property type="entry name" value="OSMOTICALLY INDUCIBLE FAMILY PROTEIN"/>
    <property type="match status" value="1"/>
</dbReference>